<dbReference type="AlphaFoldDB" id="A0A6J4Q7D5"/>
<feature type="region of interest" description="Disordered" evidence="1">
    <location>
        <begin position="1"/>
        <end position="76"/>
    </location>
</feature>
<feature type="non-terminal residue" evidence="2">
    <location>
        <position position="1"/>
    </location>
</feature>
<feature type="non-terminal residue" evidence="2">
    <location>
        <position position="76"/>
    </location>
</feature>
<organism evidence="2">
    <name type="scientific">uncultured Pseudonocardia sp</name>
    <dbReference type="NCBI Taxonomy" id="211455"/>
    <lineage>
        <taxon>Bacteria</taxon>
        <taxon>Bacillati</taxon>
        <taxon>Actinomycetota</taxon>
        <taxon>Actinomycetes</taxon>
        <taxon>Pseudonocardiales</taxon>
        <taxon>Pseudonocardiaceae</taxon>
        <taxon>Pseudonocardia</taxon>
        <taxon>environmental samples</taxon>
    </lineage>
</organism>
<feature type="compositionally biased region" description="Low complexity" evidence="1">
    <location>
        <begin position="66"/>
        <end position="76"/>
    </location>
</feature>
<feature type="compositionally biased region" description="Basic and acidic residues" evidence="1">
    <location>
        <begin position="1"/>
        <end position="13"/>
    </location>
</feature>
<evidence type="ECO:0000256" key="1">
    <source>
        <dbReference type="SAM" id="MobiDB-lite"/>
    </source>
</evidence>
<accession>A0A6J4Q7D5</accession>
<reference evidence="2" key="1">
    <citation type="submission" date="2020-02" db="EMBL/GenBank/DDBJ databases">
        <authorList>
            <person name="Meier V. D."/>
        </authorList>
    </citation>
    <scope>NUCLEOTIDE SEQUENCE</scope>
    <source>
        <strain evidence="2">AVDCRST_MAG66</strain>
    </source>
</reference>
<gene>
    <name evidence="2" type="ORF">AVDCRST_MAG66-3606</name>
</gene>
<protein>
    <submittedName>
        <fullName evidence="2">Uncharacterized protein</fullName>
    </submittedName>
</protein>
<feature type="compositionally biased region" description="Basic and acidic residues" evidence="1">
    <location>
        <begin position="20"/>
        <end position="30"/>
    </location>
</feature>
<name>A0A6J4Q7D5_9PSEU</name>
<evidence type="ECO:0000313" key="2">
    <source>
        <dbReference type="EMBL" id="CAA9435942.1"/>
    </source>
</evidence>
<proteinExistence type="predicted"/>
<sequence length="76" mass="8419">VERRDRTRHRDEGQGLQPDLVRRAVHEQRTADGVLRAGRRTGRGHRARRVLPPRSGGEPQGRRAEQAAAGAAPRGL</sequence>
<dbReference type="EMBL" id="CADCUS010000508">
    <property type="protein sequence ID" value="CAA9435942.1"/>
    <property type="molecule type" value="Genomic_DNA"/>
</dbReference>
<feature type="compositionally biased region" description="Basic residues" evidence="1">
    <location>
        <begin position="37"/>
        <end position="51"/>
    </location>
</feature>